<keyword evidence="4" id="KW-1185">Reference proteome</keyword>
<dbReference type="CDD" id="cd04486">
    <property type="entry name" value="YhcR_OBF_like"/>
    <property type="match status" value="1"/>
</dbReference>
<dbReference type="RefSeq" id="WP_252619550.1">
    <property type="nucleotide sequence ID" value="NZ_CP099490.1"/>
</dbReference>
<dbReference type="InterPro" id="IPR036691">
    <property type="entry name" value="Endo/exonu/phosph_ase_sf"/>
</dbReference>
<accession>A0ABY4YES0</accession>
<dbReference type="Pfam" id="PF04122">
    <property type="entry name" value="CW_binding_2"/>
    <property type="match status" value="3"/>
</dbReference>
<dbReference type="SUPFAM" id="SSF56219">
    <property type="entry name" value="DNase I-like"/>
    <property type="match status" value="1"/>
</dbReference>
<dbReference type="Pfam" id="PF03372">
    <property type="entry name" value="Exo_endo_phos"/>
    <property type="match status" value="1"/>
</dbReference>
<keyword evidence="3" id="KW-0378">Hydrolase</keyword>
<keyword evidence="1" id="KW-0732">Signal</keyword>
<dbReference type="InterPro" id="IPR001322">
    <property type="entry name" value="Lamin_tail_dom"/>
</dbReference>
<feature type="chain" id="PRO_5046564968" evidence="1">
    <location>
        <begin position="32"/>
        <end position="1299"/>
    </location>
</feature>
<gene>
    <name evidence="3" type="ORF">NF557_11680</name>
</gene>
<dbReference type="InterPro" id="IPR005135">
    <property type="entry name" value="Endo/exonuclease/phosphatase"/>
</dbReference>
<organism evidence="3 4">
    <name type="scientific">Ornithinimicrobium cryptoxanthini</name>
    <dbReference type="NCBI Taxonomy" id="2934161"/>
    <lineage>
        <taxon>Bacteria</taxon>
        <taxon>Bacillati</taxon>
        <taxon>Actinomycetota</taxon>
        <taxon>Actinomycetes</taxon>
        <taxon>Micrococcales</taxon>
        <taxon>Ornithinimicrobiaceae</taxon>
        <taxon>Ornithinimicrobium</taxon>
    </lineage>
</organism>
<dbReference type="PANTHER" id="PTHR42834">
    <property type="entry name" value="ENDONUCLEASE/EXONUCLEASE/PHOSPHATASE FAMILY PROTEIN (AFU_ORTHOLOGUE AFUA_3G09210)"/>
    <property type="match status" value="1"/>
</dbReference>
<dbReference type="NCBIfam" id="NF033681">
    <property type="entry name" value="ExeM_NucH_DNase"/>
    <property type="match status" value="1"/>
</dbReference>
<protein>
    <submittedName>
        <fullName evidence="3">ExeM/NucH family extracellular endonuclease</fullName>
    </submittedName>
</protein>
<dbReference type="InterPro" id="IPR007253">
    <property type="entry name" value="Cell_wall-bd_2"/>
</dbReference>
<sequence>MSRLTRRTRAVLAATASVAIAGALAPGAATAITPQAPPAQPTVEFAPMALDDLIISEYVEGSGNNKAIEIFNGTDAAVDLAAESYVLRLYSNGSDTPSFSIALTGTVESGGVYVVANSQQAGIPQMVINQLSGSLSHNGNDSYVLVKGDPGTTIDSFGQVGFDPGASWGTTPTITVNATLRRLPSICSGDTVTNDEFDPAAEWSGFPIDTFSGLGSHVADCGPSEPQTPVINEFSIDTAGPEIDFEFYEVYGEPETDYSDLSILQVEGDGSSGSRGSIISADQVGSTDADGFWHVDLPANRVQNGTLTLLLATGYTGQTVIDADRDGVIDEDIGLTVVDSVAILDGNVDDLIYSETALDDGFDGEAFAPGGASRIPDATDTDTAADWVRNDFNKAGFPGFDAVIPTAGQAWNTPGAPNEVYEEEPPPPGGECGDEATLIGAVQGSGDATPMSGQIVTVEGVVVGDFQTGGFDGYFVQDAGDGDATTSDGVFVYAPGGEDVAVGDKVRVTGTATEFNGKTQLTSPSYQLCASDVTLPEATELAFPLTDTDYEAVEGMFVTFPDSLSILEYFNYARYGEVTVGTGLSTARQFQPTAVAAPDSAEAVAVRDYNASHQILVDDGLSPQNPPYLRHPAGGQFTLEYTFRGGDTLTNLSGVLDYSFNLYRIQPTQDADFEAVNPRPVEAPATAGATMTVASFNVLNYFTDFAGRGADNQEEFDRQEVKIVAALAELDADVVGLIEIENNNDVAVQTLTDALNDVVGADTYDYVPTGTIGTDEITTAFIYKPANVSSVGDFATLTTADDPRFLDSKNRPTLAQTFEEIATGEQVTVAVNHLKSKGSSCDDVNDPEDPWAANCNGVRTDAAEAMVDWLAGDPTGTGAENTLVIGDLNAYDKEDPINVFLDDGYSDLLLEHQGEYEYSYVFDGQLGYLDYALANEALAGKVTAAEAWKINADEPSILDYDTSFKPDEQDALFEPNAFRSSDHDPILVGLALAGTAPEPVVIDRTFGNNRYATSAAIAEQFGDVGVAYLASGEVFPDALTGTAPAVRDGAPVLLTRPGALPQSALTALDTLQPEHVFVLGGPDTISDAVLVEVEAATGATVLRIAGDDRYGTASELALERFTAAEVDTVYVAAGEEFADSLAGGPLAGIEDDPILLTGTGALPQATVDALVALDPARVVVLGGPDWIPDTTLTELGAYADSVDRVAGDDRYETAALIAGRIGSSDAAFVASGVVFPDALSGAAWAGHESSPLLLTRTETLPQATAATLVDRAPARVTLFGGPVTITDAVRTAIEELFAQ</sequence>
<feature type="domain" description="LTD" evidence="2">
    <location>
        <begin position="41"/>
        <end position="161"/>
    </location>
</feature>
<keyword evidence="3" id="KW-0540">Nuclease</keyword>
<keyword evidence="3" id="KW-0255">Endonuclease</keyword>
<evidence type="ECO:0000313" key="4">
    <source>
        <dbReference type="Proteomes" id="UP001056535"/>
    </source>
</evidence>
<dbReference type="Proteomes" id="UP001056535">
    <property type="component" value="Chromosome"/>
</dbReference>
<evidence type="ECO:0000259" key="2">
    <source>
        <dbReference type="PROSITE" id="PS51841"/>
    </source>
</evidence>
<dbReference type="CDD" id="cd10283">
    <property type="entry name" value="MnuA_DNase1-like"/>
    <property type="match status" value="1"/>
</dbReference>
<dbReference type="Pfam" id="PF00932">
    <property type="entry name" value="LTD"/>
    <property type="match status" value="1"/>
</dbReference>
<dbReference type="EMBL" id="CP099490">
    <property type="protein sequence ID" value="USQ75281.1"/>
    <property type="molecule type" value="Genomic_DNA"/>
</dbReference>
<reference evidence="3" key="1">
    <citation type="submission" date="2022-06" db="EMBL/GenBank/DDBJ databases">
        <title>Ornithinimicrobium JY.X270.</title>
        <authorList>
            <person name="Huang Y."/>
        </authorList>
    </citation>
    <scope>NUCLEOTIDE SEQUENCE</scope>
    <source>
        <strain evidence="3">JY.X270</strain>
    </source>
</reference>
<evidence type="ECO:0000313" key="3">
    <source>
        <dbReference type="EMBL" id="USQ75281.1"/>
    </source>
</evidence>
<name>A0ABY4YES0_9MICO</name>
<dbReference type="InterPro" id="IPR047971">
    <property type="entry name" value="ExeM-like"/>
</dbReference>
<proteinExistence type="predicted"/>
<dbReference type="Gene3D" id="3.60.10.10">
    <property type="entry name" value="Endonuclease/exonuclease/phosphatase"/>
    <property type="match status" value="1"/>
</dbReference>
<evidence type="ECO:0000256" key="1">
    <source>
        <dbReference type="SAM" id="SignalP"/>
    </source>
</evidence>
<dbReference type="PROSITE" id="PS51841">
    <property type="entry name" value="LTD"/>
    <property type="match status" value="1"/>
</dbReference>
<dbReference type="GO" id="GO:0004519">
    <property type="term" value="F:endonuclease activity"/>
    <property type="evidence" value="ECO:0007669"/>
    <property type="project" value="UniProtKB-KW"/>
</dbReference>
<dbReference type="PANTHER" id="PTHR42834:SF1">
    <property type="entry name" value="ENDONUCLEASE_EXONUCLEASE_PHOSPHATASE FAMILY PROTEIN (AFU_ORTHOLOGUE AFUA_3G09210)"/>
    <property type="match status" value="1"/>
</dbReference>
<feature type="signal peptide" evidence="1">
    <location>
        <begin position="1"/>
        <end position="31"/>
    </location>
</feature>